<gene>
    <name evidence="8" type="ORF">LMG7053_02400</name>
</gene>
<dbReference type="InterPro" id="IPR039426">
    <property type="entry name" value="TonB-dep_rcpt-like"/>
</dbReference>
<keyword evidence="3 7" id="KW-1134">Transmembrane beta strand</keyword>
<evidence type="ECO:0000256" key="4">
    <source>
        <dbReference type="ARBA" id="ARBA00022692"/>
    </source>
</evidence>
<accession>A0ABM8LTI6</accession>
<comment type="subcellular location">
    <subcellularLocation>
        <location evidence="1 7">Cell outer membrane</location>
        <topology evidence="1 7">Multi-pass membrane protein</topology>
    </subcellularLocation>
</comment>
<evidence type="ECO:0008006" key="10">
    <source>
        <dbReference type="Google" id="ProtNLM"/>
    </source>
</evidence>
<dbReference type="Proteomes" id="UP000494161">
    <property type="component" value="Unassembled WGS sequence"/>
</dbReference>
<dbReference type="SUPFAM" id="SSF56935">
    <property type="entry name" value="Porins"/>
    <property type="match status" value="1"/>
</dbReference>
<keyword evidence="5 7" id="KW-0472">Membrane</keyword>
<sequence>MMAYETSHWRYAVNVNNLTDKTYLATCLSRGDCWYGARRSAIASVTYKF</sequence>
<dbReference type="EMBL" id="CADILJ010000016">
    <property type="protein sequence ID" value="CAB3947413.1"/>
    <property type="molecule type" value="Genomic_DNA"/>
</dbReference>
<comment type="caution">
    <text evidence="8">The sequence shown here is derived from an EMBL/GenBank/DDBJ whole genome shotgun (WGS) entry which is preliminary data.</text>
</comment>
<protein>
    <recommendedName>
        <fullName evidence="10">TonB-dependent receptor-like beta-barrel domain-containing protein</fullName>
    </recommendedName>
</protein>
<keyword evidence="9" id="KW-1185">Reference proteome</keyword>
<comment type="similarity">
    <text evidence="7">Belongs to the TonB-dependent receptor family.</text>
</comment>
<dbReference type="InterPro" id="IPR036942">
    <property type="entry name" value="Beta-barrel_TonB_sf"/>
</dbReference>
<evidence type="ECO:0000256" key="1">
    <source>
        <dbReference type="ARBA" id="ARBA00004571"/>
    </source>
</evidence>
<proteinExistence type="inferred from homology"/>
<dbReference type="PROSITE" id="PS52016">
    <property type="entry name" value="TONB_DEPENDENT_REC_3"/>
    <property type="match status" value="1"/>
</dbReference>
<name>A0ABM8LTI6_9BURK</name>
<keyword evidence="2 7" id="KW-0813">Transport</keyword>
<evidence type="ECO:0000256" key="6">
    <source>
        <dbReference type="ARBA" id="ARBA00023237"/>
    </source>
</evidence>
<evidence type="ECO:0000313" key="9">
    <source>
        <dbReference type="Proteomes" id="UP000494161"/>
    </source>
</evidence>
<organism evidence="8 9">
    <name type="scientific">Achromobacter ruhlandii</name>
    <dbReference type="NCBI Taxonomy" id="72557"/>
    <lineage>
        <taxon>Bacteria</taxon>
        <taxon>Pseudomonadati</taxon>
        <taxon>Pseudomonadota</taxon>
        <taxon>Betaproteobacteria</taxon>
        <taxon>Burkholderiales</taxon>
        <taxon>Alcaligenaceae</taxon>
        <taxon>Achromobacter</taxon>
    </lineage>
</organism>
<evidence type="ECO:0000256" key="3">
    <source>
        <dbReference type="ARBA" id="ARBA00022452"/>
    </source>
</evidence>
<evidence type="ECO:0000256" key="2">
    <source>
        <dbReference type="ARBA" id="ARBA00022448"/>
    </source>
</evidence>
<keyword evidence="4 7" id="KW-0812">Transmembrane</keyword>
<evidence type="ECO:0000256" key="5">
    <source>
        <dbReference type="ARBA" id="ARBA00023136"/>
    </source>
</evidence>
<evidence type="ECO:0000313" key="8">
    <source>
        <dbReference type="EMBL" id="CAB3947413.1"/>
    </source>
</evidence>
<keyword evidence="6 7" id="KW-0998">Cell outer membrane</keyword>
<dbReference type="Gene3D" id="2.40.170.20">
    <property type="entry name" value="TonB-dependent receptor, beta-barrel domain"/>
    <property type="match status" value="1"/>
</dbReference>
<reference evidence="8 9" key="1">
    <citation type="submission" date="2020-04" db="EMBL/GenBank/DDBJ databases">
        <authorList>
            <person name="De Canck E."/>
        </authorList>
    </citation>
    <scope>NUCLEOTIDE SEQUENCE [LARGE SCALE GENOMIC DNA]</scope>
    <source>
        <strain evidence="8 9">LMG 7053</strain>
    </source>
</reference>
<evidence type="ECO:0000256" key="7">
    <source>
        <dbReference type="PROSITE-ProRule" id="PRU01360"/>
    </source>
</evidence>